<gene>
    <name evidence="2" type="ORF">J5N97_018227</name>
</gene>
<protein>
    <submittedName>
        <fullName evidence="2">Uncharacterized protein</fullName>
    </submittedName>
</protein>
<dbReference type="GO" id="GO:0000724">
    <property type="term" value="P:double-strand break repair via homologous recombination"/>
    <property type="evidence" value="ECO:0007669"/>
    <property type="project" value="TreeGrafter"/>
</dbReference>
<dbReference type="InterPro" id="IPR027417">
    <property type="entry name" value="P-loop_NTPase"/>
</dbReference>
<dbReference type="GO" id="GO:0009378">
    <property type="term" value="F:four-way junction helicase activity"/>
    <property type="evidence" value="ECO:0007669"/>
    <property type="project" value="TreeGrafter"/>
</dbReference>
<accession>A0A9D5HHF5</accession>
<evidence type="ECO:0000313" key="2">
    <source>
        <dbReference type="EMBL" id="KAJ0976262.1"/>
    </source>
</evidence>
<reference evidence="2" key="1">
    <citation type="submission" date="2021-03" db="EMBL/GenBank/DDBJ databases">
        <authorList>
            <person name="Li Z."/>
            <person name="Yang C."/>
        </authorList>
    </citation>
    <scope>NUCLEOTIDE SEQUENCE</scope>
    <source>
        <strain evidence="2">Dzin_1.0</strain>
        <tissue evidence="2">Leaf</tissue>
    </source>
</reference>
<dbReference type="Gene3D" id="3.40.50.300">
    <property type="entry name" value="P-loop containing nucleotide triphosphate hydrolases"/>
    <property type="match status" value="1"/>
</dbReference>
<dbReference type="SUPFAM" id="SSF52540">
    <property type="entry name" value="P-loop containing nucleoside triphosphate hydrolases"/>
    <property type="match status" value="1"/>
</dbReference>
<comment type="caution">
    <text evidence="2">The sequence shown here is derived from an EMBL/GenBank/DDBJ whole genome shotgun (WGS) entry which is preliminary data.</text>
</comment>
<organism evidence="2 3">
    <name type="scientific">Dioscorea zingiberensis</name>
    <dbReference type="NCBI Taxonomy" id="325984"/>
    <lineage>
        <taxon>Eukaryota</taxon>
        <taxon>Viridiplantae</taxon>
        <taxon>Streptophyta</taxon>
        <taxon>Embryophyta</taxon>
        <taxon>Tracheophyta</taxon>
        <taxon>Spermatophyta</taxon>
        <taxon>Magnoliopsida</taxon>
        <taxon>Liliopsida</taxon>
        <taxon>Dioscoreales</taxon>
        <taxon>Dioscoreaceae</taxon>
        <taxon>Dioscorea</taxon>
    </lineage>
</organism>
<dbReference type="GO" id="GO:0005634">
    <property type="term" value="C:nucleus"/>
    <property type="evidence" value="ECO:0007669"/>
    <property type="project" value="TreeGrafter"/>
</dbReference>
<dbReference type="OrthoDB" id="1741704at2759"/>
<evidence type="ECO:0000313" key="3">
    <source>
        <dbReference type="Proteomes" id="UP001085076"/>
    </source>
</evidence>
<dbReference type="AlphaFoldDB" id="A0A9D5HHF5"/>
<dbReference type="Proteomes" id="UP001085076">
    <property type="component" value="Miscellaneous, Linkage group lg04"/>
</dbReference>
<sequence length="180" mass="20391">MFSLQSLEAYYQEAGRAGRDGKLSDCTLYVNLSRIPTLLPSQRSEEQTKQAYRMLSDCFRYGMNTSPCRARTLVKYFGARLYQVPKANTTGIEISSFWGNLGCLSGSRHAILSMEKEKPYSSFSDWGQVGLILRFVAKDSKEQILVLKKERGSLTGALTYHVQHEQQKQLGFLIISLGRF</sequence>
<dbReference type="GO" id="GO:0043138">
    <property type="term" value="F:3'-5' DNA helicase activity"/>
    <property type="evidence" value="ECO:0007669"/>
    <property type="project" value="TreeGrafter"/>
</dbReference>
<evidence type="ECO:0000256" key="1">
    <source>
        <dbReference type="ARBA" id="ARBA00005446"/>
    </source>
</evidence>
<name>A0A9D5HHF5_9LILI</name>
<dbReference type="PANTHER" id="PTHR13710">
    <property type="entry name" value="DNA HELICASE RECQ FAMILY MEMBER"/>
    <property type="match status" value="1"/>
</dbReference>
<dbReference type="GO" id="GO:0005737">
    <property type="term" value="C:cytoplasm"/>
    <property type="evidence" value="ECO:0007669"/>
    <property type="project" value="TreeGrafter"/>
</dbReference>
<reference evidence="2" key="2">
    <citation type="journal article" date="2022" name="Hortic Res">
        <title>The genome of Dioscorea zingiberensis sheds light on the biosynthesis, origin and evolution of the medicinally important diosgenin saponins.</title>
        <authorList>
            <person name="Li Y."/>
            <person name="Tan C."/>
            <person name="Li Z."/>
            <person name="Guo J."/>
            <person name="Li S."/>
            <person name="Chen X."/>
            <person name="Wang C."/>
            <person name="Dai X."/>
            <person name="Yang H."/>
            <person name="Song W."/>
            <person name="Hou L."/>
            <person name="Xu J."/>
            <person name="Tong Z."/>
            <person name="Xu A."/>
            <person name="Yuan X."/>
            <person name="Wang W."/>
            <person name="Yang Q."/>
            <person name="Chen L."/>
            <person name="Sun Z."/>
            <person name="Wang K."/>
            <person name="Pan B."/>
            <person name="Chen J."/>
            <person name="Bao Y."/>
            <person name="Liu F."/>
            <person name="Qi X."/>
            <person name="Gang D.R."/>
            <person name="Wen J."/>
            <person name="Li J."/>
        </authorList>
    </citation>
    <scope>NUCLEOTIDE SEQUENCE</scope>
    <source>
        <strain evidence="2">Dzin_1.0</strain>
    </source>
</reference>
<dbReference type="EMBL" id="JAGGNH010000004">
    <property type="protein sequence ID" value="KAJ0976262.1"/>
    <property type="molecule type" value="Genomic_DNA"/>
</dbReference>
<dbReference type="GO" id="GO:0005694">
    <property type="term" value="C:chromosome"/>
    <property type="evidence" value="ECO:0007669"/>
    <property type="project" value="TreeGrafter"/>
</dbReference>
<dbReference type="PANTHER" id="PTHR13710:SF69">
    <property type="entry name" value="ATP-DEPENDENT DNA HELICASE Q-LIKE SIM"/>
    <property type="match status" value="1"/>
</dbReference>
<proteinExistence type="inferred from homology"/>
<comment type="similarity">
    <text evidence="1">Belongs to the helicase family. RecQ subfamily.</text>
</comment>
<keyword evidence="3" id="KW-1185">Reference proteome</keyword>